<dbReference type="Proteomes" id="UP000289718">
    <property type="component" value="Unassembled WGS sequence"/>
</dbReference>
<dbReference type="InterPro" id="IPR000182">
    <property type="entry name" value="GNAT_dom"/>
</dbReference>
<gene>
    <name evidence="4" type="ORF">CP965_12595</name>
</gene>
<dbReference type="GO" id="GO:0004596">
    <property type="term" value="F:protein-N-terminal amino-acid acetyltransferase activity"/>
    <property type="evidence" value="ECO:0007669"/>
    <property type="project" value="InterPro"/>
</dbReference>
<dbReference type="OrthoDB" id="529907at2"/>
<reference evidence="4 5" key="1">
    <citation type="submission" date="2017-09" db="EMBL/GenBank/DDBJ databases">
        <title>Genomics of the genus Arcobacter.</title>
        <authorList>
            <person name="Perez-Cataluna A."/>
            <person name="Figueras M.J."/>
            <person name="Salas-Masso N."/>
        </authorList>
    </citation>
    <scope>NUCLEOTIDE SEQUENCE [LARGE SCALE GENOMIC DNA]</scope>
    <source>
        <strain evidence="4 5">F156-34</strain>
    </source>
</reference>
<dbReference type="Gene3D" id="3.40.630.30">
    <property type="match status" value="1"/>
</dbReference>
<feature type="domain" description="N-acetyltransferase" evidence="3">
    <location>
        <begin position="1"/>
        <end position="140"/>
    </location>
</feature>
<dbReference type="AlphaFoldDB" id="A0A4Q1AQD3"/>
<keyword evidence="2" id="KW-0012">Acyltransferase</keyword>
<proteinExistence type="predicted"/>
<dbReference type="InterPro" id="IPR016181">
    <property type="entry name" value="Acyl_CoA_acyltransferase"/>
</dbReference>
<evidence type="ECO:0000313" key="4">
    <source>
        <dbReference type="EMBL" id="RXK11603.1"/>
    </source>
</evidence>
<dbReference type="GO" id="GO:0031415">
    <property type="term" value="C:NatA complex"/>
    <property type="evidence" value="ECO:0007669"/>
    <property type="project" value="InterPro"/>
</dbReference>
<comment type="caution">
    <text evidence="4">The sequence shown here is derived from an EMBL/GenBank/DDBJ whole genome shotgun (WGS) entry which is preliminary data.</text>
</comment>
<evidence type="ECO:0000256" key="1">
    <source>
        <dbReference type="ARBA" id="ARBA00022679"/>
    </source>
</evidence>
<name>A0A4Q1AQD3_9BACT</name>
<keyword evidence="5" id="KW-1185">Reference proteome</keyword>
<keyword evidence="1 4" id="KW-0808">Transferase</keyword>
<dbReference type="CDD" id="cd04301">
    <property type="entry name" value="NAT_SF"/>
    <property type="match status" value="1"/>
</dbReference>
<dbReference type="RefSeq" id="WP_129062472.1">
    <property type="nucleotide sequence ID" value="NZ_NXIE01000006.1"/>
</dbReference>
<dbReference type="Pfam" id="PF00583">
    <property type="entry name" value="Acetyltransf_1"/>
    <property type="match status" value="1"/>
</dbReference>
<dbReference type="PROSITE" id="PS51186">
    <property type="entry name" value="GNAT"/>
    <property type="match status" value="1"/>
</dbReference>
<dbReference type="SUPFAM" id="SSF55729">
    <property type="entry name" value="Acyl-CoA N-acyltransferases (Nat)"/>
    <property type="match status" value="1"/>
</dbReference>
<accession>A0A4Q1AQD3</accession>
<dbReference type="PANTHER" id="PTHR23091:SF4">
    <property type="entry name" value="N-TERMINAL AMINO-ACID N(ALPHA)-ACETYLTRANSFERASE NATA"/>
    <property type="match status" value="1"/>
</dbReference>
<dbReference type="PANTHER" id="PTHR23091">
    <property type="entry name" value="N-TERMINAL ACETYLTRANSFERASE"/>
    <property type="match status" value="1"/>
</dbReference>
<organism evidence="4 5">
    <name type="scientific">Halarcobacter mediterraneus</name>
    <dbReference type="NCBI Taxonomy" id="2023153"/>
    <lineage>
        <taxon>Bacteria</taxon>
        <taxon>Pseudomonadati</taxon>
        <taxon>Campylobacterota</taxon>
        <taxon>Epsilonproteobacteria</taxon>
        <taxon>Campylobacterales</taxon>
        <taxon>Arcobacteraceae</taxon>
        <taxon>Halarcobacter</taxon>
    </lineage>
</organism>
<protein>
    <submittedName>
        <fullName evidence="4">GNAT family N-acetyltransferase</fullName>
    </submittedName>
</protein>
<evidence type="ECO:0000259" key="3">
    <source>
        <dbReference type="PROSITE" id="PS51186"/>
    </source>
</evidence>
<evidence type="ECO:0000256" key="2">
    <source>
        <dbReference type="ARBA" id="ARBA00023315"/>
    </source>
</evidence>
<dbReference type="InterPro" id="IPR045047">
    <property type="entry name" value="Ard1-like"/>
</dbReference>
<dbReference type="EMBL" id="NXIE01000006">
    <property type="protein sequence ID" value="RXK11603.1"/>
    <property type="molecule type" value="Genomic_DNA"/>
</dbReference>
<evidence type="ECO:0000313" key="5">
    <source>
        <dbReference type="Proteomes" id="UP000289718"/>
    </source>
</evidence>
<sequence length="140" mass="16894">MKISKALKSDIKKLFEIEQKVFENDIMAMSLSSFYYHVEKSFFYKVEVNKKIVGYILWLKRKKFYRLYSLAILEDYRKLNIASSLLKYSLKNLESKSLQLEVRESNTKAINLYEKFNFKKVKILENYYNNENAVLMKLER</sequence>